<dbReference type="PROSITE" id="PS51760">
    <property type="entry name" value="GH10_2"/>
    <property type="match status" value="1"/>
</dbReference>
<dbReference type="InterPro" id="IPR017853">
    <property type="entry name" value="GH"/>
</dbReference>
<feature type="chain" id="PRO_5042891285" description="Beta-xylanase" evidence="14">
    <location>
        <begin position="21"/>
        <end position="412"/>
    </location>
</feature>
<comment type="catalytic activity">
    <reaction evidence="1 12">
        <text>Endohydrolysis of (1-&gt;4)-beta-D-xylosidic linkages in xylans.</text>
        <dbReference type="EC" id="3.2.1.8"/>
    </reaction>
</comment>
<evidence type="ECO:0000256" key="5">
    <source>
        <dbReference type="ARBA" id="ARBA00022525"/>
    </source>
</evidence>
<dbReference type="InterPro" id="IPR044846">
    <property type="entry name" value="GH10"/>
</dbReference>
<dbReference type="SUPFAM" id="SSF51445">
    <property type="entry name" value="(Trans)glycosidases"/>
    <property type="match status" value="1"/>
</dbReference>
<evidence type="ECO:0000259" key="15">
    <source>
        <dbReference type="PROSITE" id="PS51760"/>
    </source>
</evidence>
<keyword evidence="6" id="KW-0858">Xylan degradation</keyword>
<keyword evidence="9 12" id="KW-0326">Glycosidase</keyword>
<dbReference type="PANTHER" id="PTHR31490">
    <property type="entry name" value="GLYCOSYL HYDROLASE"/>
    <property type="match status" value="1"/>
</dbReference>
<accession>A0AAN6X0Y7</accession>
<evidence type="ECO:0000256" key="3">
    <source>
        <dbReference type="ARBA" id="ARBA00004851"/>
    </source>
</evidence>
<evidence type="ECO:0000256" key="2">
    <source>
        <dbReference type="ARBA" id="ARBA00004613"/>
    </source>
</evidence>
<reference evidence="16" key="2">
    <citation type="submission" date="2023-05" db="EMBL/GenBank/DDBJ databases">
        <authorList>
            <consortium name="Lawrence Berkeley National Laboratory"/>
            <person name="Steindorff A."/>
            <person name="Hensen N."/>
            <person name="Bonometti L."/>
            <person name="Westerberg I."/>
            <person name="Brannstrom I.O."/>
            <person name="Guillou S."/>
            <person name="Cros-Aarteil S."/>
            <person name="Calhoun S."/>
            <person name="Haridas S."/>
            <person name="Kuo A."/>
            <person name="Mondo S."/>
            <person name="Pangilinan J."/>
            <person name="Riley R."/>
            <person name="Labutti K."/>
            <person name="Andreopoulos B."/>
            <person name="Lipzen A."/>
            <person name="Chen C."/>
            <person name="Yanf M."/>
            <person name="Daum C."/>
            <person name="Ng V."/>
            <person name="Clum A."/>
            <person name="Ohm R."/>
            <person name="Martin F."/>
            <person name="Silar P."/>
            <person name="Natvig D."/>
            <person name="Lalanne C."/>
            <person name="Gautier V."/>
            <person name="Ament-Velasquez S.L."/>
            <person name="Kruys A."/>
            <person name="Hutchinson M.I."/>
            <person name="Powell A.J."/>
            <person name="Barry K."/>
            <person name="Miller A.N."/>
            <person name="Grigoriev I.V."/>
            <person name="Debuchy R."/>
            <person name="Gladieux P."/>
            <person name="Thoren M.H."/>
            <person name="Johannesson H."/>
        </authorList>
    </citation>
    <scope>NUCLEOTIDE SEQUENCE</scope>
    <source>
        <strain evidence="16">PSN309</strain>
    </source>
</reference>
<evidence type="ECO:0000256" key="10">
    <source>
        <dbReference type="ARBA" id="ARBA00023326"/>
    </source>
</evidence>
<protein>
    <recommendedName>
        <fullName evidence="12">Beta-xylanase</fullName>
        <ecNumber evidence="12">3.2.1.8</ecNumber>
    </recommendedName>
</protein>
<keyword evidence="13" id="KW-1133">Transmembrane helix</keyword>
<evidence type="ECO:0000256" key="6">
    <source>
        <dbReference type="ARBA" id="ARBA00022651"/>
    </source>
</evidence>
<dbReference type="InterPro" id="IPR001000">
    <property type="entry name" value="GH10_dom"/>
</dbReference>
<dbReference type="EMBL" id="MU864360">
    <property type="protein sequence ID" value="KAK4191293.1"/>
    <property type="molecule type" value="Genomic_DNA"/>
</dbReference>
<dbReference type="PRINTS" id="PR00134">
    <property type="entry name" value="GLHYDRLASE10"/>
</dbReference>
<keyword evidence="8 12" id="KW-0119">Carbohydrate metabolism</keyword>
<dbReference type="Proteomes" id="UP001302126">
    <property type="component" value="Unassembled WGS sequence"/>
</dbReference>
<dbReference type="PANTHER" id="PTHR31490:SF35">
    <property type="entry name" value="ENDO-1,4-BETA-XYLANASE"/>
    <property type="match status" value="1"/>
</dbReference>
<sequence length="412" mass="44701">MPQPKTLLLLLLTHLTTTTAISPPSLHPRQSPPEKGLHDLFLAAGKSYFGTATETTNLPDPLYQSILSSGEFGQITPENSQKWESLQPTSSTFTFAAADQIVSLATQNNQILRCHTLVWHSQLPSFVKTTAWTPSSLTALLKSHISNVMGHYKGKCTHWDVVNEALNEDGSFRPSIFLEVLGPGYIPLSFQFAAQADPEAKLYYNDFNLEISPPKAAGAVKIVKLVQDAKQKIDGVGFQGHLTVGQLPPLANLTATLRQYTELGVEVAFTELDIAHPTLPSTEQGREQQGVDYVTVTKACLAVEKCVGITVWQFTDRYSWVEGTFPGTGEACLFTRDYERKSAYFALKKFLEGVVGRNGTAGNGTAGKGGSLNLTAAGVVPVRSEGERVGAFGLGSMVLVVFSAFWMVMEAL</sequence>
<dbReference type="InterPro" id="IPR031158">
    <property type="entry name" value="GH10_AS"/>
</dbReference>
<comment type="caution">
    <text evidence="16">The sequence shown here is derived from an EMBL/GenBank/DDBJ whole genome shotgun (WGS) entry which is preliminary data.</text>
</comment>
<dbReference type="SMART" id="SM00633">
    <property type="entry name" value="Glyco_10"/>
    <property type="match status" value="1"/>
</dbReference>
<dbReference type="Pfam" id="PF00331">
    <property type="entry name" value="Glyco_hydro_10"/>
    <property type="match status" value="1"/>
</dbReference>
<evidence type="ECO:0000313" key="16">
    <source>
        <dbReference type="EMBL" id="KAK4191293.1"/>
    </source>
</evidence>
<dbReference type="EC" id="3.2.1.8" evidence="12"/>
<evidence type="ECO:0000256" key="14">
    <source>
        <dbReference type="SAM" id="SignalP"/>
    </source>
</evidence>
<organism evidence="16 17">
    <name type="scientific">Podospora australis</name>
    <dbReference type="NCBI Taxonomy" id="1536484"/>
    <lineage>
        <taxon>Eukaryota</taxon>
        <taxon>Fungi</taxon>
        <taxon>Dikarya</taxon>
        <taxon>Ascomycota</taxon>
        <taxon>Pezizomycotina</taxon>
        <taxon>Sordariomycetes</taxon>
        <taxon>Sordariomycetidae</taxon>
        <taxon>Sordariales</taxon>
        <taxon>Podosporaceae</taxon>
        <taxon>Podospora</taxon>
    </lineage>
</organism>
<feature type="domain" description="GH10" evidence="15">
    <location>
        <begin position="52"/>
        <end position="350"/>
    </location>
</feature>
<evidence type="ECO:0000313" key="17">
    <source>
        <dbReference type="Proteomes" id="UP001302126"/>
    </source>
</evidence>
<dbReference type="GO" id="GO:0045493">
    <property type="term" value="P:xylan catabolic process"/>
    <property type="evidence" value="ECO:0007669"/>
    <property type="project" value="UniProtKB-KW"/>
</dbReference>
<evidence type="ECO:0000256" key="11">
    <source>
        <dbReference type="PROSITE-ProRule" id="PRU10061"/>
    </source>
</evidence>
<keyword evidence="7 12" id="KW-0378">Hydrolase</keyword>
<evidence type="ECO:0000256" key="13">
    <source>
        <dbReference type="SAM" id="Phobius"/>
    </source>
</evidence>
<comment type="subcellular location">
    <subcellularLocation>
        <location evidence="2">Secreted</location>
    </subcellularLocation>
</comment>
<evidence type="ECO:0000256" key="8">
    <source>
        <dbReference type="ARBA" id="ARBA00023277"/>
    </source>
</evidence>
<keyword evidence="5" id="KW-0964">Secreted</keyword>
<evidence type="ECO:0000256" key="4">
    <source>
        <dbReference type="ARBA" id="ARBA00007495"/>
    </source>
</evidence>
<dbReference type="AlphaFoldDB" id="A0AAN6X0Y7"/>
<evidence type="ECO:0000256" key="12">
    <source>
        <dbReference type="RuleBase" id="RU361174"/>
    </source>
</evidence>
<dbReference type="PROSITE" id="PS00591">
    <property type="entry name" value="GH10_1"/>
    <property type="match status" value="1"/>
</dbReference>
<keyword evidence="17" id="KW-1185">Reference proteome</keyword>
<comment type="similarity">
    <text evidence="4 12">Belongs to the glycosyl hydrolase 10 (cellulase F) family.</text>
</comment>
<dbReference type="GO" id="GO:0005576">
    <property type="term" value="C:extracellular region"/>
    <property type="evidence" value="ECO:0007669"/>
    <property type="project" value="UniProtKB-SubCell"/>
</dbReference>
<name>A0AAN6X0Y7_9PEZI</name>
<evidence type="ECO:0000256" key="7">
    <source>
        <dbReference type="ARBA" id="ARBA00022801"/>
    </source>
</evidence>
<feature type="transmembrane region" description="Helical" evidence="13">
    <location>
        <begin position="389"/>
        <end position="409"/>
    </location>
</feature>
<reference evidence="16" key="1">
    <citation type="journal article" date="2023" name="Mol. Phylogenet. Evol.">
        <title>Genome-scale phylogeny and comparative genomics of the fungal order Sordariales.</title>
        <authorList>
            <person name="Hensen N."/>
            <person name="Bonometti L."/>
            <person name="Westerberg I."/>
            <person name="Brannstrom I.O."/>
            <person name="Guillou S."/>
            <person name="Cros-Aarteil S."/>
            <person name="Calhoun S."/>
            <person name="Haridas S."/>
            <person name="Kuo A."/>
            <person name="Mondo S."/>
            <person name="Pangilinan J."/>
            <person name="Riley R."/>
            <person name="LaButti K."/>
            <person name="Andreopoulos B."/>
            <person name="Lipzen A."/>
            <person name="Chen C."/>
            <person name="Yan M."/>
            <person name="Daum C."/>
            <person name="Ng V."/>
            <person name="Clum A."/>
            <person name="Steindorff A."/>
            <person name="Ohm R.A."/>
            <person name="Martin F."/>
            <person name="Silar P."/>
            <person name="Natvig D.O."/>
            <person name="Lalanne C."/>
            <person name="Gautier V."/>
            <person name="Ament-Velasquez S.L."/>
            <person name="Kruys A."/>
            <person name="Hutchinson M.I."/>
            <person name="Powell A.J."/>
            <person name="Barry K."/>
            <person name="Miller A.N."/>
            <person name="Grigoriev I.V."/>
            <person name="Debuchy R."/>
            <person name="Gladieux P."/>
            <person name="Hiltunen Thoren M."/>
            <person name="Johannesson H."/>
        </authorList>
    </citation>
    <scope>NUCLEOTIDE SEQUENCE</scope>
    <source>
        <strain evidence="16">PSN309</strain>
    </source>
</reference>
<keyword evidence="10 12" id="KW-0624">Polysaccharide degradation</keyword>
<feature type="active site" description="Nucleophile" evidence="11">
    <location>
        <position position="271"/>
    </location>
</feature>
<proteinExistence type="inferred from homology"/>
<dbReference type="Gene3D" id="3.20.20.80">
    <property type="entry name" value="Glycosidases"/>
    <property type="match status" value="1"/>
</dbReference>
<comment type="pathway">
    <text evidence="3">Glycan degradation; xylan degradation.</text>
</comment>
<evidence type="ECO:0000256" key="1">
    <source>
        <dbReference type="ARBA" id="ARBA00000681"/>
    </source>
</evidence>
<keyword evidence="14" id="KW-0732">Signal</keyword>
<feature type="signal peptide" evidence="14">
    <location>
        <begin position="1"/>
        <end position="20"/>
    </location>
</feature>
<gene>
    <name evidence="16" type="ORF">QBC35DRAFT_538222</name>
</gene>
<dbReference type="GO" id="GO:0031176">
    <property type="term" value="F:endo-1,4-beta-xylanase activity"/>
    <property type="evidence" value="ECO:0007669"/>
    <property type="project" value="UniProtKB-EC"/>
</dbReference>
<keyword evidence="13" id="KW-0812">Transmembrane</keyword>
<evidence type="ECO:0000256" key="9">
    <source>
        <dbReference type="ARBA" id="ARBA00023295"/>
    </source>
</evidence>
<keyword evidence="13" id="KW-0472">Membrane</keyword>